<dbReference type="Proteomes" id="UP000664303">
    <property type="component" value="Unassembled WGS sequence"/>
</dbReference>
<dbReference type="InterPro" id="IPR015421">
    <property type="entry name" value="PyrdxlP-dep_Trfase_major"/>
</dbReference>
<dbReference type="SUPFAM" id="SSF53383">
    <property type="entry name" value="PLP-dependent transferases"/>
    <property type="match status" value="1"/>
</dbReference>
<gene>
    <name evidence="3" type="ORF">JYP50_19190</name>
</gene>
<proteinExistence type="predicted"/>
<keyword evidence="1" id="KW-0663">Pyridoxal phosphate</keyword>
<dbReference type="InterPro" id="IPR000192">
    <property type="entry name" value="Aminotrans_V_dom"/>
</dbReference>
<keyword evidence="4" id="KW-1185">Reference proteome</keyword>
<evidence type="ECO:0000259" key="2">
    <source>
        <dbReference type="Pfam" id="PF00266"/>
    </source>
</evidence>
<feature type="domain" description="Aminotransferase class V" evidence="2">
    <location>
        <begin position="29"/>
        <end position="435"/>
    </location>
</feature>
<comment type="caution">
    <text evidence="3">The sequence shown here is derived from an EMBL/GenBank/DDBJ whole genome shotgun (WGS) entry which is preliminary data.</text>
</comment>
<keyword evidence="3" id="KW-0808">Transferase</keyword>
<dbReference type="InterPro" id="IPR015422">
    <property type="entry name" value="PyrdxlP-dep_Trfase_small"/>
</dbReference>
<dbReference type="AlphaFoldDB" id="A0A939ILU0"/>
<dbReference type="Gene3D" id="3.40.640.10">
    <property type="entry name" value="Type I PLP-dependent aspartate aminotransferase-like (Major domain)"/>
    <property type="match status" value="1"/>
</dbReference>
<sequence length="553" mass="59808">MDSLIEKIRNAVIGADRGIPTPFGLKPLVYADYTASGRALDFIEDFIREAVLPSYANTHSEASRTGAATTRLREEARAEVRRGLNAGPLDSVLFCGSGATAAVNRLVDALGLRLPTSEAQRNALLRRIPRDERPVVFIGPYEHHSNELPWRESLAEVVVIPADPEGRIDQAALAAQLVRHGERPLRVGSFSAASNVTGIKSDVAGISALLHDHGALACWDYAAAGPYVDIDMNGDTPLDAVFLSPHKFIGGPGTPGLLAIKSQLLKDPVPAVSGGGTVAWVSPDGHRYVEDRERREEGGTPGIVESIRAGLVFKLRREVGPARIEALEQSFVRRALKRLSANPRLEILGNPALDRLAILSLRFRHGGRDLHHGFAVALLNDLFGIQARGGCSCAGPYGHSLLQLDQALSDAIDHQLQRGRGILRPGWVRLSFNYFISEAEYSYLLDAIELVAEHGWRLLPYYDYCPDHGIWRFRGAAEQTGAGLTGWNFADGAPAHALPRAPALAPTLETAAAELLKTRPAAELSPGAFGPEVEALRWFLLPSEAAKRLAAAR</sequence>
<keyword evidence="3" id="KW-0032">Aminotransferase</keyword>
<dbReference type="Pfam" id="PF00266">
    <property type="entry name" value="Aminotran_5"/>
    <property type="match status" value="1"/>
</dbReference>
<evidence type="ECO:0000313" key="3">
    <source>
        <dbReference type="EMBL" id="MBN7798736.1"/>
    </source>
</evidence>
<dbReference type="RefSeq" id="WP_206562185.1">
    <property type="nucleotide sequence ID" value="NZ_JAFKCZ010000018.1"/>
</dbReference>
<organism evidence="3 4">
    <name type="scientific">Parahaliea mediterranea</name>
    <dbReference type="NCBI Taxonomy" id="651086"/>
    <lineage>
        <taxon>Bacteria</taxon>
        <taxon>Pseudomonadati</taxon>
        <taxon>Pseudomonadota</taxon>
        <taxon>Gammaproteobacteria</taxon>
        <taxon>Cellvibrionales</taxon>
        <taxon>Halieaceae</taxon>
        <taxon>Parahaliea</taxon>
    </lineage>
</organism>
<dbReference type="EMBL" id="JAFKCZ010000018">
    <property type="protein sequence ID" value="MBN7798736.1"/>
    <property type="molecule type" value="Genomic_DNA"/>
</dbReference>
<dbReference type="InterPro" id="IPR015424">
    <property type="entry name" value="PyrdxlP-dep_Trfase"/>
</dbReference>
<dbReference type="PANTHER" id="PTHR43686:SF1">
    <property type="entry name" value="AMINOTRAN_5 DOMAIN-CONTAINING PROTEIN"/>
    <property type="match status" value="1"/>
</dbReference>
<dbReference type="PANTHER" id="PTHR43686">
    <property type="entry name" value="SULFURTRANSFERASE-RELATED"/>
    <property type="match status" value="1"/>
</dbReference>
<name>A0A939ILU0_9GAMM</name>
<dbReference type="GO" id="GO:0008483">
    <property type="term" value="F:transaminase activity"/>
    <property type="evidence" value="ECO:0007669"/>
    <property type="project" value="UniProtKB-KW"/>
</dbReference>
<evidence type="ECO:0000313" key="4">
    <source>
        <dbReference type="Proteomes" id="UP000664303"/>
    </source>
</evidence>
<dbReference type="Gene3D" id="3.90.1150.10">
    <property type="entry name" value="Aspartate Aminotransferase, domain 1"/>
    <property type="match status" value="1"/>
</dbReference>
<accession>A0A939ILU0</accession>
<evidence type="ECO:0000256" key="1">
    <source>
        <dbReference type="ARBA" id="ARBA00022898"/>
    </source>
</evidence>
<reference evidence="3" key="1">
    <citation type="submission" date="2021-02" db="EMBL/GenBank/DDBJ databases">
        <title>PHA producing bacteria isolated from coastal sediment in Guangdong, Shenzhen.</title>
        <authorList>
            <person name="Zheng W."/>
            <person name="Yu S."/>
            <person name="Huang Y."/>
        </authorList>
    </citation>
    <scope>NUCLEOTIDE SEQUENCE</scope>
    <source>
        <strain evidence="3">TN14-10</strain>
    </source>
</reference>
<protein>
    <submittedName>
        <fullName evidence="3">Aminotransferase class V-fold PLP-dependent enzyme</fullName>
    </submittedName>
</protein>